<proteinExistence type="predicted"/>
<dbReference type="Pfam" id="PF13374">
    <property type="entry name" value="TPR_10"/>
    <property type="match status" value="1"/>
</dbReference>
<organism evidence="4 5">
    <name type="scientific">candidate division CSSED10-310 bacterium</name>
    <dbReference type="NCBI Taxonomy" id="2855610"/>
    <lineage>
        <taxon>Bacteria</taxon>
        <taxon>Bacteria division CSSED10-310</taxon>
    </lineage>
</organism>
<keyword evidence="3" id="KW-0802">TPR repeat</keyword>
<reference evidence="4 5" key="1">
    <citation type="submission" date="2024-09" db="EMBL/GenBank/DDBJ databases">
        <title>Laminarin stimulates single cell rates of sulfate reduction while oxygen inhibits transcriptomic activity in coastal marine sediment.</title>
        <authorList>
            <person name="Lindsay M."/>
            <person name="Orcutt B."/>
            <person name="Emerson D."/>
            <person name="Stepanauskas R."/>
            <person name="D'Angelo T."/>
        </authorList>
    </citation>
    <scope>NUCLEOTIDE SEQUENCE [LARGE SCALE GENOMIC DNA]</scope>
    <source>
        <strain evidence="4">SAG AM-311-K15</strain>
    </source>
</reference>
<dbReference type="InterPro" id="IPR019734">
    <property type="entry name" value="TPR_rpt"/>
</dbReference>
<accession>A0ABV6Z639</accession>
<dbReference type="PANTHER" id="PTHR16305:SF28">
    <property type="entry name" value="GUANYLATE CYCLASE DOMAIN-CONTAINING PROTEIN"/>
    <property type="match status" value="1"/>
</dbReference>
<sequence length="714" mass="80292">LDDLHWADELSTGFLNFLLINKYLDSLPVLLICTYRPEDAGADLKKLLASPESHALHLTRLKPNSLAAVVAAMLALPSPPHVFSKFLFQFSEGNPFFIAEYLRVAVDEGLLWRDRKGTWQIASHDEQRATVTDYEALGLPHSIHELLKRRLAKLSPRARTVVTVAALVRREVTLPLMCAIMAHLEEDMIDAFQEIVQHSIFEEVQPGLLGFVHDKMREVAAEQIAPASRPALHRKTASAIEKIWADKMDEHLAELGHHWEQAGVIQKAGTYYLSGGRKAKERYALQESARLYQAYFRVLDEPTEESIRARNEFGHDVLIVMGRMPEAIAELQAALDGAQKRGYPEQAAEAQHRLGNVHGLTGQMEKALAFYENALSGFKKLNLRSSVGITMGNMANIYSMQGKLDEACRLFEEAIDIHLEAGDRKFEAMSRANLANTKIDQGQWEEAEQLYLQALDIHREVADRLTEGITLSNLSTLYKQRGHLAKARKLLEQALAIHRQLGNRRSEGIVLSKLGSFHQGENDFEQAQSYYQQALPILRESQDTRFEGIVLLNLSQINFARGAVEQAFRLAKQALKISKKSHDPSSVIDALVHLTAMTRLTQGQLNKADKILHQAESISSELNNTVCKVKCTLARGFLALAQNRTALSYLRQAQNLIKTLQTTPQSEFELALKRLAQAQAAFEAGELKRLFRGELLESLTQKLIQWLRHAHQLP</sequence>
<evidence type="ECO:0000256" key="3">
    <source>
        <dbReference type="PROSITE-ProRule" id="PRU00339"/>
    </source>
</evidence>
<name>A0ABV6Z639_UNCC1</name>
<evidence type="ECO:0000313" key="4">
    <source>
        <dbReference type="EMBL" id="MFC1853914.1"/>
    </source>
</evidence>
<dbReference type="InterPro" id="IPR011990">
    <property type="entry name" value="TPR-like_helical_dom_sf"/>
</dbReference>
<dbReference type="Pfam" id="PF13424">
    <property type="entry name" value="TPR_12"/>
    <property type="match status" value="3"/>
</dbReference>
<dbReference type="Gene3D" id="1.25.40.10">
    <property type="entry name" value="Tetratricopeptide repeat domain"/>
    <property type="match status" value="2"/>
</dbReference>
<protein>
    <submittedName>
        <fullName evidence="4">Tetratricopeptide repeat protein</fullName>
    </submittedName>
</protein>
<evidence type="ECO:0000256" key="2">
    <source>
        <dbReference type="ARBA" id="ARBA00022840"/>
    </source>
</evidence>
<dbReference type="PROSITE" id="PS50005">
    <property type="entry name" value="TPR"/>
    <property type="match status" value="1"/>
</dbReference>
<keyword evidence="2" id="KW-0067">ATP-binding</keyword>
<dbReference type="SMART" id="SM00028">
    <property type="entry name" value="TPR"/>
    <property type="match status" value="7"/>
</dbReference>
<keyword evidence="1" id="KW-0547">Nucleotide-binding</keyword>
<comment type="caution">
    <text evidence="4">The sequence shown here is derived from an EMBL/GenBank/DDBJ whole genome shotgun (WGS) entry which is preliminary data.</text>
</comment>
<gene>
    <name evidence="4" type="ORF">ACFL27_27335</name>
</gene>
<evidence type="ECO:0000313" key="5">
    <source>
        <dbReference type="Proteomes" id="UP001594351"/>
    </source>
</evidence>
<dbReference type="PANTHER" id="PTHR16305">
    <property type="entry name" value="TESTICULAR SOLUBLE ADENYLYL CYCLASE"/>
    <property type="match status" value="1"/>
</dbReference>
<feature type="repeat" description="TPR" evidence="3">
    <location>
        <begin position="508"/>
        <end position="541"/>
    </location>
</feature>
<dbReference type="Proteomes" id="UP001594351">
    <property type="component" value="Unassembled WGS sequence"/>
</dbReference>
<dbReference type="EMBL" id="JBHPBY010000645">
    <property type="protein sequence ID" value="MFC1853914.1"/>
    <property type="molecule type" value="Genomic_DNA"/>
</dbReference>
<evidence type="ECO:0000256" key="1">
    <source>
        <dbReference type="ARBA" id="ARBA00022741"/>
    </source>
</evidence>
<dbReference type="SUPFAM" id="SSF48452">
    <property type="entry name" value="TPR-like"/>
    <property type="match status" value="3"/>
</dbReference>
<keyword evidence="5" id="KW-1185">Reference proteome</keyword>
<feature type="non-terminal residue" evidence="4">
    <location>
        <position position="1"/>
    </location>
</feature>